<keyword evidence="3" id="KW-1185">Reference proteome</keyword>
<protein>
    <recommendedName>
        <fullName evidence="4">Pre-mRNA splicing factor prp1</fullName>
    </recommendedName>
</protein>
<evidence type="ECO:0000313" key="3">
    <source>
        <dbReference type="Proteomes" id="UP001140091"/>
    </source>
</evidence>
<sequence>MIQGQIYAQQLKNVSAARTAYANEEDDGKDIKARAFLEKARLAVPKDERLWAESARVEERSSGAGSAQAKLMLARALQECPTSGLLWSMNLWAEHQPTRKFRSVDPLKKSSGDPLIVCTVARLFWQERKIKKAREWLRRAVKVDKDIGDVWGRWLKFEKQYGTEEYQEIVKRGCESAG</sequence>
<dbReference type="GO" id="GO:0046540">
    <property type="term" value="C:U4/U6 x U5 tri-snRNP complex"/>
    <property type="evidence" value="ECO:0007669"/>
    <property type="project" value="TreeGrafter"/>
</dbReference>
<dbReference type="PANTHER" id="PTHR11246:SF1">
    <property type="entry name" value="PRE-MRNA-PROCESSING FACTOR 6"/>
    <property type="match status" value="1"/>
</dbReference>
<dbReference type="GO" id="GO:0000244">
    <property type="term" value="P:spliceosomal tri-snRNP complex assembly"/>
    <property type="evidence" value="ECO:0007669"/>
    <property type="project" value="TreeGrafter"/>
</dbReference>
<accession>A0A9W8ITX7</accession>
<dbReference type="InterPro" id="IPR011990">
    <property type="entry name" value="TPR-like_helical_dom_sf"/>
</dbReference>
<dbReference type="SUPFAM" id="SSF48452">
    <property type="entry name" value="TPR-like"/>
    <property type="match status" value="1"/>
</dbReference>
<dbReference type="AlphaFoldDB" id="A0A9W8ITX7"/>
<name>A0A9W8ITX7_9AGAR</name>
<comment type="caution">
    <text evidence="2">The sequence shown here is derived from an EMBL/GenBank/DDBJ whole genome shotgun (WGS) entry which is preliminary data.</text>
</comment>
<reference evidence="2" key="1">
    <citation type="submission" date="2022-06" db="EMBL/GenBank/DDBJ databases">
        <title>Genome Sequence of Candolleomyces eurysporus.</title>
        <authorList>
            <person name="Buettner E."/>
        </authorList>
    </citation>
    <scope>NUCLEOTIDE SEQUENCE</scope>
    <source>
        <strain evidence="2">VTCC 930004</strain>
    </source>
</reference>
<evidence type="ECO:0000256" key="1">
    <source>
        <dbReference type="ARBA" id="ARBA00022737"/>
    </source>
</evidence>
<proteinExistence type="predicted"/>
<gene>
    <name evidence="2" type="ORF">H1R20_g14434</name>
</gene>
<dbReference type="OrthoDB" id="440128at2759"/>
<dbReference type="EMBL" id="JANBPK010001480">
    <property type="protein sequence ID" value="KAJ2922650.1"/>
    <property type="molecule type" value="Genomic_DNA"/>
</dbReference>
<evidence type="ECO:0000313" key="2">
    <source>
        <dbReference type="EMBL" id="KAJ2922650.1"/>
    </source>
</evidence>
<evidence type="ECO:0008006" key="4">
    <source>
        <dbReference type="Google" id="ProtNLM"/>
    </source>
</evidence>
<dbReference type="Proteomes" id="UP001140091">
    <property type="component" value="Unassembled WGS sequence"/>
</dbReference>
<dbReference type="SMART" id="SM00386">
    <property type="entry name" value="HAT"/>
    <property type="match status" value="2"/>
</dbReference>
<dbReference type="PANTHER" id="PTHR11246">
    <property type="entry name" value="PRE-MRNA SPLICING FACTOR"/>
    <property type="match status" value="1"/>
</dbReference>
<dbReference type="Gene3D" id="1.25.40.10">
    <property type="entry name" value="Tetratricopeptide repeat domain"/>
    <property type="match status" value="1"/>
</dbReference>
<feature type="non-terminal residue" evidence="2">
    <location>
        <position position="178"/>
    </location>
</feature>
<organism evidence="2 3">
    <name type="scientific">Candolleomyces eurysporus</name>
    <dbReference type="NCBI Taxonomy" id="2828524"/>
    <lineage>
        <taxon>Eukaryota</taxon>
        <taxon>Fungi</taxon>
        <taxon>Dikarya</taxon>
        <taxon>Basidiomycota</taxon>
        <taxon>Agaricomycotina</taxon>
        <taxon>Agaricomycetes</taxon>
        <taxon>Agaricomycetidae</taxon>
        <taxon>Agaricales</taxon>
        <taxon>Agaricineae</taxon>
        <taxon>Psathyrellaceae</taxon>
        <taxon>Candolleomyces</taxon>
    </lineage>
</organism>
<dbReference type="GO" id="GO:0071013">
    <property type="term" value="C:catalytic step 2 spliceosome"/>
    <property type="evidence" value="ECO:0007669"/>
    <property type="project" value="TreeGrafter"/>
</dbReference>
<dbReference type="InterPro" id="IPR045075">
    <property type="entry name" value="Syf1-like"/>
</dbReference>
<dbReference type="InterPro" id="IPR003107">
    <property type="entry name" value="HAT"/>
</dbReference>
<keyword evidence="1" id="KW-0677">Repeat</keyword>